<evidence type="ECO:0000256" key="1">
    <source>
        <dbReference type="ARBA" id="ARBA00004651"/>
    </source>
</evidence>
<dbReference type="GO" id="GO:0015658">
    <property type="term" value="F:branched-chain amino acid transmembrane transporter activity"/>
    <property type="evidence" value="ECO:0007669"/>
    <property type="project" value="InterPro"/>
</dbReference>
<organism evidence="8">
    <name type="scientific">uncultured Thermomicrobiales bacterium</name>
    <dbReference type="NCBI Taxonomy" id="1645740"/>
    <lineage>
        <taxon>Bacteria</taxon>
        <taxon>Pseudomonadati</taxon>
        <taxon>Thermomicrobiota</taxon>
        <taxon>Thermomicrobia</taxon>
        <taxon>Thermomicrobiales</taxon>
        <taxon>environmental samples</taxon>
    </lineage>
</organism>
<feature type="transmembrane region" description="Helical" evidence="7">
    <location>
        <begin position="62"/>
        <end position="82"/>
    </location>
</feature>
<dbReference type="InterPro" id="IPR001851">
    <property type="entry name" value="ABC_transp_permease"/>
</dbReference>
<feature type="transmembrane region" description="Helical" evidence="7">
    <location>
        <begin position="211"/>
        <end position="236"/>
    </location>
</feature>
<feature type="transmembrane region" description="Helical" evidence="7">
    <location>
        <begin position="256"/>
        <end position="276"/>
    </location>
</feature>
<gene>
    <name evidence="8" type="ORF">AVDCRST_MAG88-2371</name>
</gene>
<evidence type="ECO:0000256" key="6">
    <source>
        <dbReference type="SAM" id="MobiDB-lite"/>
    </source>
</evidence>
<feature type="transmembrane region" description="Helical" evidence="7">
    <location>
        <begin position="171"/>
        <end position="190"/>
    </location>
</feature>
<dbReference type="CDD" id="cd06581">
    <property type="entry name" value="TM_PBP1_LivM_like"/>
    <property type="match status" value="1"/>
</dbReference>
<name>A0A6J4VC51_9BACT</name>
<evidence type="ECO:0000256" key="4">
    <source>
        <dbReference type="ARBA" id="ARBA00022989"/>
    </source>
</evidence>
<evidence type="ECO:0000256" key="7">
    <source>
        <dbReference type="SAM" id="Phobius"/>
    </source>
</evidence>
<dbReference type="AlphaFoldDB" id="A0A6J4VC51"/>
<keyword evidence="2" id="KW-1003">Cell membrane</keyword>
<dbReference type="PANTHER" id="PTHR30482:SF20">
    <property type="entry name" value="HIGH-AFFINITY BRANCHED-CHAIN AMINO ACID TRANSPORT SYSTEM PERMEASE PROTEIN LIVM"/>
    <property type="match status" value="1"/>
</dbReference>
<proteinExistence type="predicted"/>
<feature type="transmembrane region" description="Helical" evidence="7">
    <location>
        <begin position="126"/>
        <end position="143"/>
    </location>
</feature>
<feature type="transmembrane region" description="Helical" evidence="7">
    <location>
        <begin position="88"/>
        <end position="105"/>
    </location>
</feature>
<evidence type="ECO:0000256" key="2">
    <source>
        <dbReference type="ARBA" id="ARBA00022475"/>
    </source>
</evidence>
<keyword evidence="4 7" id="KW-1133">Transmembrane helix</keyword>
<keyword evidence="5 7" id="KW-0472">Membrane</keyword>
<dbReference type="PANTHER" id="PTHR30482">
    <property type="entry name" value="HIGH-AFFINITY BRANCHED-CHAIN AMINO ACID TRANSPORT SYSTEM PERMEASE"/>
    <property type="match status" value="1"/>
</dbReference>
<feature type="region of interest" description="Disordered" evidence="6">
    <location>
        <begin position="281"/>
        <end position="309"/>
    </location>
</feature>
<protein>
    <submittedName>
        <fullName evidence="8">Branched-chain amino acid transport system permease protein LivM</fullName>
    </submittedName>
</protein>
<evidence type="ECO:0000256" key="5">
    <source>
        <dbReference type="ARBA" id="ARBA00023136"/>
    </source>
</evidence>
<dbReference type="EMBL" id="CADCWM010000598">
    <property type="protein sequence ID" value="CAA9571436.1"/>
    <property type="molecule type" value="Genomic_DNA"/>
</dbReference>
<dbReference type="InterPro" id="IPR043428">
    <property type="entry name" value="LivM-like"/>
</dbReference>
<sequence length="309" mass="32503">MIELLATNETLLRLMAINAILALSIYLTLACGQLSLANAAFMGIGAYLSAVLTLNRGWPFPAVLLAAMAAPAVVALIVGLPALRLRGVFLAIATIGLGEVLRVVIINVRATGGAEGISRIPVKTQGWHLALALAAAAFIAWRLRGSRMGYAFEAIREDETVARTMGINTTFYKLTAFILGAALAGLAGALRAHFVRAITPADFGFALATEILTFAIVGGVVSFLGPILGAVLLTILPELLRYVGLPPGWPRLLLNGTILLLVILFLPNGLISLVTGRRRREAPLSSSDPPDVTLEPERRVGADVGAARG</sequence>
<keyword evidence="3 7" id="KW-0812">Transmembrane</keyword>
<evidence type="ECO:0000313" key="8">
    <source>
        <dbReference type="EMBL" id="CAA9571436.1"/>
    </source>
</evidence>
<dbReference type="Pfam" id="PF02653">
    <property type="entry name" value="BPD_transp_2"/>
    <property type="match status" value="1"/>
</dbReference>
<reference evidence="8" key="1">
    <citation type="submission" date="2020-02" db="EMBL/GenBank/DDBJ databases">
        <authorList>
            <person name="Meier V. D."/>
        </authorList>
    </citation>
    <scope>NUCLEOTIDE SEQUENCE</scope>
    <source>
        <strain evidence="8">AVDCRST_MAG88</strain>
    </source>
</reference>
<comment type="subcellular location">
    <subcellularLocation>
        <location evidence="1">Cell membrane</location>
        <topology evidence="1">Multi-pass membrane protein</topology>
    </subcellularLocation>
</comment>
<accession>A0A6J4VC51</accession>
<dbReference type="GO" id="GO:0005886">
    <property type="term" value="C:plasma membrane"/>
    <property type="evidence" value="ECO:0007669"/>
    <property type="project" value="UniProtKB-SubCell"/>
</dbReference>
<evidence type="ECO:0000256" key="3">
    <source>
        <dbReference type="ARBA" id="ARBA00022692"/>
    </source>
</evidence>